<dbReference type="InterPro" id="IPR029058">
    <property type="entry name" value="AB_hydrolase_fold"/>
</dbReference>
<dbReference type="RefSeq" id="WP_151969931.1">
    <property type="nucleotide sequence ID" value="NZ_AP019860.1"/>
</dbReference>
<evidence type="ECO:0000259" key="6">
    <source>
        <dbReference type="PROSITE" id="PS50075"/>
    </source>
</evidence>
<dbReference type="PROSITE" id="PS00455">
    <property type="entry name" value="AMP_BINDING"/>
    <property type="match status" value="1"/>
</dbReference>
<evidence type="ECO:0000313" key="7">
    <source>
        <dbReference type="EMBL" id="BBM85843.1"/>
    </source>
</evidence>
<dbReference type="InterPro" id="IPR042099">
    <property type="entry name" value="ANL_N_sf"/>
</dbReference>
<evidence type="ECO:0000256" key="1">
    <source>
        <dbReference type="ARBA" id="ARBA00001957"/>
    </source>
</evidence>
<evidence type="ECO:0000256" key="3">
    <source>
        <dbReference type="ARBA" id="ARBA00022450"/>
    </source>
</evidence>
<dbReference type="InterPro" id="IPR001031">
    <property type="entry name" value="Thioesterase"/>
</dbReference>
<dbReference type="PANTHER" id="PTHR43201:SF5">
    <property type="entry name" value="MEDIUM-CHAIN ACYL-COA LIGASE ACSF2, MITOCHONDRIAL"/>
    <property type="match status" value="1"/>
</dbReference>
<evidence type="ECO:0000256" key="4">
    <source>
        <dbReference type="ARBA" id="ARBA00022553"/>
    </source>
</evidence>
<dbReference type="SUPFAM" id="SSF56801">
    <property type="entry name" value="Acetyl-CoA synthetase-like"/>
    <property type="match status" value="1"/>
</dbReference>
<dbReference type="Gene3D" id="3.40.50.12780">
    <property type="entry name" value="N-terminal domain of ligase-like"/>
    <property type="match status" value="1"/>
</dbReference>
<dbReference type="Pfam" id="PF00975">
    <property type="entry name" value="Thioesterase"/>
    <property type="match status" value="1"/>
</dbReference>
<dbReference type="Gene3D" id="3.40.50.1820">
    <property type="entry name" value="alpha/beta hydrolase"/>
    <property type="match status" value="1"/>
</dbReference>
<gene>
    <name evidence="7" type="ORF">UABAM_04221</name>
</gene>
<evidence type="ECO:0000313" key="8">
    <source>
        <dbReference type="Proteomes" id="UP000326354"/>
    </source>
</evidence>
<dbReference type="InterPro" id="IPR036736">
    <property type="entry name" value="ACP-like_sf"/>
</dbReference>
<keyword evidence="4" id="KW-0597">Phosphoprotein</keyword>
<evidence type="ECO:0000256" key="2">
    <source>
        <dbReference type="ARBA" id="ARBA00006432"/>
    </source>
</evidence>
<dbReference type="AlphaFoldDB" id="A0A5S9IPR4"/>
<dbReference type="Pfam" id="PF00550">
    <property type="entry name" value="PP-binding"/>
    <property type="match status" value="1"/>
</dbReference>
<keyword evidence="8" id="KW-1185">Reference proteome</keyword>
<dbReference type="Gene3D" id="3.30.300.30">
    <property type="match status" value="1"/>
</dbReference>
<feature type="domain" description="Carrier" evidence="6">
    <location>
        <begin position="542"/>
        <end position="623"/>
    </location>
</feature>
<comment type="similarity">
    <text evidence="2">Belongs to the ATP-dependent AMP-binding enzyme family.</text>
</comment>
<dbReference type="SUPFAM" id="SSF53474">
    <property type="entry name" value="alpha/beta-Hydrolases"/>
    <property type="match status" value="1"/>
</dbReference>
<dbReference type="SUPFAM" id="SSF47336">
    <property type="entry name" value="ACP-like"/>
    <property type="match status" value="1"/>
</dbReference>
<dbReference type="KEGG" id="uam:UABAM_04221"/>
<dbReference type="InterPro" id="IPR000873">
    <property type="entry name" value="AMP-dep_synth/lig_dom"/>
</dbReference>
<organism evidence="7 8">
    <name type="scientific">Uabimicrobium amorphum</name>
    <dbReference type="NCBI Taxonomy" id="2596890"/>
    <lineage>
        <taxon>Bacteria</taxon>
        <taxon>Pseudomonadati</taxon>
        <taxon>Planctomycetota</taxon>
        <taxon>Candidatus Uabimicrobiia</taxon>
        <taxon>Candidatus Uabimicrobiales</taxon>
        <taxon>Candidatus Uabimicrobiaceae</taxon>
        <taxon>Candidatus Uabimicrobium</taxon>
    </lineage>
</organism>
<protein>
    <submittedName>
        <fullName evidence="7">Peptide synthase</fullName>
    </submittedName>
</protein>
<dbReference type="PANTHER" id="PTHR43201">
    <property type="entry name" value="ACYL-COA SYNTHETASE"/>
    <property type="match status" value="1"/>
</dbReference>
<dbReference type="FunFam" id="1.10.1200.10:FF:000005">
    <property type="entry name" value="Nonribosomal peptide synthetase 1"/>
    <property type="match status" value="1"/>
</dbReference>
<accession>A0A5S9IPR4</accession>
<dbReference type="GO" id="GO:0006631">
    <property type="term" value="P:fatty acid metabolic process"/>
    <property type="evidence" value="ECO:0007669"/>
    <property type="project" value="TreeGrafter"/>
</dbReference>
<proteinExistence type="inferred from homology"/>
<dbReference type="PROSITE" id="PS50075">
    <property type="entry name" value="CARRIER"/>
    <property type="match status" value="1"/>
</dbReference>
<dbReference type="Proteomes" id="UP000326354">
    <property type="component" value="Chromosome"/>
</dbReference>
<dbReference type="InterPro" id="IPR020845">
    <property type="entry name" value="AMP-binding_CS"/>
</dbReference>
<dbReference type="GO" id="GO:0031956">
    <property type="term" value="F:medium-chain fatty acid-CoA ligase activity"/>
    <property type="evidence" value="ECO:0007669"/>
    <property type="project" value="TreeGrafter"/>
</dbReference>
<dbReference type="Pfam" id="PF00501">
    <property type="entry name" value="AMP-binding"/>
    <property type="match status" value="1"/>
</dbReference>
<keyword evidence="5" id="KW-0436">Ligase</keyword>
<dbReference type="InterPro" id="IPR009081">
    <property type="entry name" value="PP-bd_ACP"/>
</dbReference>
<dbReference type="EMBL" id="AP019860">
    <property type="protein sequence ID" value="BBM85843.1"/>
    <property type="molecule type" value="Genomic_DNA"/>
</dbReference>
<evidence type="ECO:0000256" key="5">
    <source>
        <dbReference type="ARBA" id="ARBA00022598"/>
    </source>
</evidence>
<reference evidence="7 8" key="1">
    <citation type="submission" date="2019-08" db="EMBL/GenBank/DDBJ databases">
        <title>Complete genome sequence of Candidatus Uab amorphum.</title>
        <authorList>
            <person name="Shiratori T."/>
            <person name="Suzuki S."/>
            <person name="Kakizawa Y."/>
            <person name="Ishida K."/>
        </authorList>
    </citation>
    <scope>NUCLEOTIDE SEQUENCE [LARGE SCALE GENOMIC DNA]</scope>
    <source>
        <strain evidence="7 8">SRT547</strain>
    </source>
</reference>
<keyword evidence="3" id="KW-0596">Phosphopantetheine</keyword>
<dbReference type="InterPro" id="IPR045851">
    <property type="entry name" value="AMP-bd_C_sf"/>
</dbReference>
<dbReference type="OrthoDB" id="499075at2"/>
<name>A0A5S9IPR4_UABAM</name>
<sequence>MDEIPQAIVEGNSIAHNYETFAAYLQKAQTIFCDGEYVVISACGEERFLYAQLFDWAQRIIHFLQKVGRKRGDIILMDTLDVSSFIACFWACALGGFTFVPVPTVRDLDDKNAAVVRELWNKLGKQTIYTYNNKSILTQVLGETNAQVVSLSSSRNLPPCTEIYPAAPQDVLLLMMTSGTTGESKLAMHTQRTLIVPFADLDKRSTKKSYLYWHPLNHIAGMRLAVPHLHTKLYIPTDLLLEKPQLWLDSIHRYRVNTTVTSNFFLRHLLNSSSNLTKYKWDLSCVTSLSISGEAVNSRTAYDFYHALQPFGLKLQALLTGYGMTEMGNITITRVFSEKELQNPPKLIRAGKPSRTVSVRIVDGDDALLYEKTPGHIQVKSQGCIAGYYQEENDLLFTNDGWMRTGDLGFIDAGILYITGREKEVIIINAKNYNCNDIENAIDLDIIVCGLRRSSDDTDELIVFFECALDDKEYISQVKKRIKFQIQRRFVFTPLHIIPISTQEIPRTSTGKVQRNILQKQLQQGVFSDRCHKNEKECELIAPRSPLEESLCSIWQEVLGIEKVGIEDDFFALGGHSLSAVTLMVKIRQLLGIDEEDYEKLPLAMILTHPTIKQFVEAMNNLSTATSDIIIRMNTEVTDKPPIFLLHVAHVDPIVYRHLCKCLDGVVTTYTIRTEELDKLTSINETAQYHVAKIKKIQPTGPYYLGGMCMGGLVTYEVAQLLREQGDEVRLIFIMDTIHIPGMQKYKSRNKHKAKRWQRKIKNVYKVFELMGHVLTLDIGFIKQKFERARNNIKRSVLKISDPQTKLKKEMRNRLRIIRDNYNPQPHSGEIVYIRSEKEAGKYSAKRFEELATSVKCYQVEGTVHSDVSRPRFAEATARIIQKYFDHDEQNEPRKESTVEK</sequence>
<comment type="cofactor">
    <cofactor evidence="1">
        <name>pantetheine 4'-phosphate</name>
        <dbReference type="ChEBI" id="CHEBI:47942"/>
    </cofactor>
</comment>